<dbReference type="EMBL" id="CAKMRJ010005745">
    <property type="protein sequence ID" value="CAH1452079.1"/>
    <property type="molecule type" value="Genomic_DNA"/>
</dbReference>
<dbReference type="AlphaFoldDB" id="A0AAU9PPL2"/>
<proteinExistence type="predicted"/>
<evidence type="ECO:0000313" key="1">
    <source>
        <dbReference type="EMBL" id="CAH1452079.1"/>
    </source>
</evidence>
<accession>A0AAU9PPL2</accession>
<gene>
    <name evidence="1" type="ORF">LVIROSA_LOCUS37403</name>
</gene>
<sequence length="141" mass="16942">MRAFWGIRIFGISKAKWRILNFELMAFWRSWNFELNKAFWRIWNFETCRAFGGIWNFELCRVFWEFGTLKSTGQQRTTFHALKKVLSIRELFLSFMPLYMNTSLSKSLTLNMKYTSIWRPKFVLLVEGITVQCNEDLVNAK</sequence>
<protein>
    <submittedName>
        <fullName evidence="1">Uncharacterized protein</fullName>
    </submittedName>
</protein>
<comment type="caution">
    <text evidence="1">The sequence shown here is derived from an EMBL/GenBank/DDBJ whole genome shotgun (WGS) entry which is preliminary data.</text>
</comment>
<dbReference type="Proteomes" id="UP001157418">
    <property type="component" value="Unassembled WGS sequence"/>
</dbReference>
<evidence type="ECO:0000313" key="2">
    <source>
        <dbReference type="Proteomes" id="UP001157418"/>
    </source>
</evidence>
<reference evidence="1 2" key="1">
    <citation type="submission" date="2022-01" db="EMBL/GenBank/DDBJ databases">
        <authorList>
            <person name="Xiong W."/>
            <person name="Schranz E."/>
        </authorList>
    </citation>
    <scope>NUCLEOTIDE SEQUENCE [LARGE SCALE GENOMIC DNA]</scope>
</reference>
<organism evidence="1 2">
    <name type="scientific">Lactuca virosa</name>
    <dbReference type="NCBI Taxonomy" id="75947"/>
    <lineage>
        <taxon>Eukaryota</taxon>
        <taxon>Viridiplantae</taxon>
        <taxon>Streptophyta</taxon>
        <taxon>Embryophyta</taxon>
        <taxon>Tracheophyta</taxon>
        <taxon>Spermatophyta</taxon>
        <taxon>Magnoliopsida</taxon>
        <taxon>eudicotyledons</taxon>
        <taxon>Gunneridae</taxon>
        <taxon>Pentapetalae</taxon>
        <taxon>asterids</taxon>
        <taxon>campanulids</taxon>
        <taxon>Asterales</taxon>
        <taxon>Asteraceae</taxon>
        <taxon>Cichorioideae</taxon>
        <taxon>Cichorieae</taxon>
        <taxon>Lactucinae</taxon>
        <taxon>Lactuca</taxon>
    </lineage>
</organism>
<name>A0AAU9PPL2_9ASTR</name>
<keyword evidence="2" id="KW-1185">Reference proteome</keyword>